<feature type="binding site" evidence="8">
    <location>
        <position position="94"/>
    </location>
    <ligand>
        <name>Mg(2+)</name>
        <dbReference type="ChEBI" id="CHEBI:18420"/>
    </ligand>
</feature>
<comment type="cofactor">
    <cofactor evidence="8">
        <name>Mg(2+)</name>
        <dbReference type="ChEBI" id="CHEBI:18420"/>
    </cofactor>
</comment>
<comment type="function">
    <text evidence="8">Transfers a GMP moiety from GTP to Mo-molybdopterin (Mo-MPT) cofactor (Moco or molybdenum cofactor) to form Mo-molybdopterin guanine dinucleotide (Mo-MGD) cofactor.</text>
</comment>
<dbReference type="RefSeq" id="WP_128522602.1">
    <property type="nucleotide sequence ID" value="NZ_CP026118.1"/>
</dbReference>
<proteinExistence type="inferred from homology"/>
<dbReference type="AlphaFoldDB" id="A0A410M871"/>
<dbReference type="GO" id="GO:0006777">
    <property type="term" value="P:Mo-molybdopterin cofactor biosynthetic process"/>
    <property type="evidence" value="ECO:0007669"/>
    <property type="project" value="UniProtKB-KW"/>
</dbReference>
<dbReference type="GO" id="GO:0005737">
    <property type="term" value="C:cytoplasm"/>
    <property type="evidence" value="ECO:0007669"/>
    <property type="project" value="UniProtKB-SubCell"/>
</dbReference>
<name>A0A410M871_9BACI</name>
<evidence type="ECO:0000256" key="8">
    <source>
        <dbReference type="HAMAP-Rule" id="MF_00316"/>
    </source>
</evidence>
<dbReference type="KEGG" id="hli:HLI_00805"/>
<evidence type="ECO:0000256" key="3">
    <source>
        <dbReference type="ARBA" id="ARBA00022723"/>
    </source>
</evidence>
<feature type="domain" description="MobA-like NTP transferase" evidence="9">
    <location>
        <begin position="7"/>
        <end position="152"/>
    </location>
</feature>
<evidence type="ECO:0000259" key="9">
    <source>
        <dbReference type="Pfam" id="PF12804"/>
    </source>
</evidence>
<dbReference type="CDD" id="cd02503">
    <property type="entry name" value="MobA"/>
    <property type="match status" value="1"/>
</dbReference>
<feature type="binding site" evidence="8">
    <location>
        <position position="65"/>
    </location>
    <ligand>
        <name>GTP</name>
        <dbReference type="ChEBI" id="CHEBI:37565"/>
    </ligand>
</feature>
<evidence type="ECO:0000256" key="6">
    <source>
        <dbReference type="ARBA" id="ARBA00023134"/>
    </source>
</evidence>
<organism evidence="10 11">
    <name type="scientific">Halobacillus litoralis</name>
    <dbReference type="NCBI Taxonomy" id="45668"/>
    <lineage>
        <taxon>Bacteria</taxon>
        <taxon>Bacillati</taxon>
        <taxon>Bacillota</taxon>
        <taxon>Bacilli</taxon>
        <taxon>Bacillales</taxon>
        <taxon>Bacillaceae</taxon>
        <taxon>Halobacillus</taxon>
    </lineage>
</organism>
<keyword evidence="6 8" id="KW-0342">GTP-binding</keyword>
<reference evidence="10 11" key="1">
    <citation type="submission" date="2018-01" db="EMBL/GenBank/DDBJ databases">
        <title>The whole genome sequencing and assembly of Halobacillus litoralis ERB031 strain.</title>
        <authorList>
            <person name="Lee S.-J."/>
            <person name="Park M.-K."/>
            <person name="Kim J.-Y."/>
            <person name="Lee Y.-J."/>
            <person name="Yi H."/>
            <person name="Bahn Y.-S."/>
            <person name="Kim J.F."/>
            <person name="Lee D.-W."/>
        </authorList>
    </citation>
    <scope>NUCLEOTIDE SEQUENCE [LARGE SCALE GENOMIC DNA]</scope>
    <source>
        <strain evidence="10 11">ERB 031</strain>
    </source>
</reference>
<dbReference type="PANTHER" id="PTHR19136:SF81">
    <property type="entry name" value="MOLYBDENUM COFACTOR GUANYLYLTRANSFERASE"/>
    <property type="match status" value="1"/>
</dbReference>
<dbReference type="Proteomes" id="UP000287756">
    <property type="component" value="Chromosome"/>
</dbReference>
<accession>A0A410M871</accession>
<dbReference type="InterPro" id="IPR025877">
    <property type="entry name" value="MobA-like_NTP_Trfase"/>
</dbReference>
<keyword evidence="4 8" id="KW-0547">Nucleotide-binding</keyword>
<dbReference type="GO" id="GO:0005525">
    <property type="term" value="F:GTP binding"/>
    <property type="evidence" value="ECO:0007669"/>
    <property type="project" value="UniProtKB-UniRule"/>
</dbReference>
<dbReference type="SUPFAM" id="SSF53448">
    <property type="entry name" value="Nucleotide-diphospho-sugar transferases"/>
    <property type="match status" value="1"/>
</dbReference>
<keyword evidence="7 8" id="KW-0501">Molybdenum cofactor biosynthesis</keyword>
<dbReference type="EC" id="2.7.7.77" evidence="8"/>
<evidence type="ECO:0000313" key="10">
    <source>
        <dbReference type="EMBL" id="QAS50839.1"/>
    </source>
</evidence>
<dbReference type="PANTHER" id="PTHR19136">
    <property type="entry name" value="MOLYBDENUM COFACTOR GUANYLYLTRANSFERASE"/>
    <property type="match status" value="1"/>
</dbReference>
<evidence type="ECO:0000256" key="5">
    <source>
        <dbReference type="ARBA" id="ARBA00022842"/>
    </source>
</evidence>
<keyword evidence="3 8" id="KW-0479">Metal-binding</keyword>
<dbReference type="Pfam" id="PF12804">
    <property type="entry name" value="NTP_transf_3"/>
    <property type="match status" value="1"/>
</dbReference>
<evidence type="ECO:0000256" key="4">
    <source>
        <dbReference type="ARBA" id="ARBA00022741"/>
    </source>
</evidence>
<comment type="subcellular location">
    <subcellularLocation>
        <location evidence="8">Cytoplasm</location>
    </subcellularLocation>
</comment>
<evidence type="ECO:0000256" key="7">
    <source>
        <dbReference type="ARBA" id="ARBA00023150"/>
    </source>
</evidence>
<dbReference type="GO" id="GO:0061603">
    <property type="term" value="F:molybdenum cofactor guanylyltransferase activity"/>
    <property type="evidence" value="ECO:0007669"/>
    <property type="project" value="UniProtKB-EC"/>
</dbReference>
<dbReference type="OrthoDB" id="9788394at2"/>
<dbReference type="EMBL" id="CP026118">
    <property type="protein sequence ID" value="QAS50839.1"/>
    <property type="molecule type" value="Genomic_DNA"/>
</dbReference>
<dbReference type="GO" id="GO:0046872">
    <property type="term" value="F:metal ion binding"/>
    <property type="evidence" value="ECO:0007669"/>
    <property type="project" value="UniProtKB-KW"/>
</dbReference>
<comment type="domain">
    <text evidence="8">The N-terminal domain determines nucleotide recognition and specific binding, while the C-terminal domain determines the specific binding to the target protein.</text>
</comment>
<dbReference type="InterPro" id="IPR013482">
    <property type="entry name" value="Molybde_CF_guanTrfase"/>
</dbReference>
<keyword evidence="2 8" id="KW-0808">Transferase</keyword>
<dbReference type="InterPro" id="IPR029044">
    <property type="entry name" value="Nucleotide-diphossugar_trans"/>
</dbReference>
<dbReference type="Gene3D" id="3.90.550.10">
    <property type="entry name" value="Spore Coat Polysaccharide Biosynthesis Protein SpsA, Chain A"/>
    <property type="match status" value="1"/>
</dbReference>
<comment type="similarity">
    <text evidence="8">Belongs to the MobA family.</text>
</comment>
<keyword evidence="1 8" id="KW-0963">Cytoplasm</keyword>
<feature type="binding site" evidence="8">
    <location>
        <begin position="10"/>
        <end position="12"/>
    </location>
    <ligand>
        <name>GTP</name>
        <dbReference type="ChEBI" id="CHEBI:37565"/>
    </ligand>
</feature>
<protein>
    <recommendedName>
        <fullName evidence="8">Probable molybdenum cofactor guanylyltransferase</fullName>
        <shortName evidence="8">MoCo guanylyltransferase</shortName>
        <ecNumber evidence="8">2.7.7.77</ecNumber>
    </recommendedName>
    <alternativeName>
        <fullName evidence="8">GTP:molybdopterin guanylyltransferase</fullName>
    </alternativeName>
    <alternativeName>
        <fullName evidence="8">Mo-MPT guanylyltransferase</fullName>
    </alternativeName>
    <alternativeName>
        <fullName evidence="8">Molybdopterin guanylyltransferase</fullName>
    </alternativeName>
    <alternativeName>
        <fullName evidence="8">Molybdopterin-guanine dinucleotide synthase</fullName>
        <shortName evidence="8">MGD synthase</shortName>
    </alternativeName>
</protein>
<evidence type="ECO:0000256" key="1">
    <source>
        <dbReference type="ARBA" id="ARBA00022490"/>
    </source>
</evidence>
<evidence type="ECO:0000313" key="11">
    <source>
        <dbReference type="Proteomes" id="UP000287756"/>
    </source>
</evidence>
<feature type="binding site" evidence="8">
    <location>
        <position position="94"/>
    </location>
    <ligand>
        <name>GTP</name>
        <dbReference type="ChEBI" id="CHEBI:37565"/>
    </ligand>
</feature>
<feature type="binding site" evidence="8">
    <location>
        <position position="22"/>
    </location>
    <ligand>
        <name>GTP</name>
        <dbReference type="ChEBI" id="CHEBI:37565"/>
    </ligand>
</feature>
<gene>
    <name evidence="8" type="primary">mobA</name>
    <name evidence="10" type="ORF">HLI_00805</name>
</gene>
<keyword evidence="5 8" id="KW-0460">Magnesium</keyword>
<sequence length="199" mass="22539">MPAKICGVVLNGGGSTRMGRDKADLLLGEQRVLDRIASILSSLTPRIVINQNEQESRLSYPIVEDRFKDAGPLGGIHAVMKDREEEWFLVTASDTPFISAEVYHSLLSLERSDRDAIIPVFEGRIHPLSGLYNRRILPELTKYLERGDRKVAGFLDQINTYFLEEIQDIPECTLSSHFFNMNTPEEYKRAEELLENGGK</sequence>
<dbReference type="HAMAP" id="MF_00316">
    <property type="entry name" value="MobA"/>
    <property type="match status" value="1"/>
</dbReference>
<evidence type="ECO:0000256" key="2">
    <source>
        <dbReference type="ARBA" id="ARBA00022679"/>
    </source>
</evidence>
<feature type="binding site" evidence="8">
    <location>
        <position position="50"/>
    </location>
    <ligand>
        <name>GTP</name>
        <dbReference type="ChEBI" id="CHEBI:37565"/>
    </ligand>
</feature>
<comment type="catalytic activity">
    <reaction evidence="8">
        <text>Mo-molybdopterin + GTP + H(+) = Mo-molybdopterin guanine dinucleotide + diphosphate</text>
        <dbReference type="Rhea" id="RHEA:34243"/>
        <dbReference type="ChEBI" id="CHEBI:15378"/>
        <dbReference type="ChEBI" id="CHEBI:33019"/>
        <dbReference type="ChEBI" id="CHEBI:37565"/>
        <dbReference type="ChEBI" id="CHEBI:71302"/>
        <dbReference type="ChEBI" id="CHEBI:71310"/>
        <dbReference type="EC" id="2.7.7.77"/>
    </reaction>
</comment>